<accession>A0A286UKE2</accession>
<name>A0A286UKE2_9AGAM</name>
<evidence type="ECO:0000256" key="1">
    <source>
        <dbReference type="SAM" id="MobiDB-lite"/>
    </source>
</evidence>
<dbReference type="InParanoid" id="A0A286UKE2"/>
<reference evidence="2 3" key="1">
    <citation type="journal article" date="2017" name="Mol. Ecol.">
        <title>Comparative and population genomic landscape of Phellinus noxius: A hypervariable fungus causing root rot in trees.</title>
        <authorList>
            <person name="Chung C.L."/>
            <person name="Lee T.J."/>
            <person name="Akiba M."/>
            <person name="Lee H.H."/>
            <person name="Kuo T.H."/>
            <person name="Liu D."/>
            <person name="Ke H.M."/>
            <person name="Yokoi T."/>
            <person name="Roa M.B."/>
            <person name="Lu M.J."/>
            <person name="Chang Y.Y."/>
            <person name="Ann P.J."/>
            <person name="Tsai J.N."/>
            <person name="Chen C.Y."/>
            <person name="Tzean S.S."/>
            <person name="Ota Y."/>
            <person name="Hattori T."/>
            <person name="Sahashi N."/>
            <person name="Liou R.F."/>
            <person name="Kikuchi T."/>
            <person name="Tsai I.J."/>
        </authorList>
    </citation>
    <scope>NUCLEOTIDE SEQUENCE [LARGE SCALE GENOMIC DNA]</scope>
    <source>
        <strain evidence="2 3">FFPRI411160</strain>
    </source>
</reference>
<dbReference type="EMBL" id="NBII01000004">
    <property type="protein sequence ID" value="PAV20038.1"/>
    <property type="molecule type" value="Genomic_DNA"/>
</dbReference>
<sequence>MGRRRESTRRIDEVDEHTPVDRATPRHVLGLFFFVRIRLAQTSEERQTSPDDDEEKVYRDSIIPTLLCSVAWILLETPDHRSQDGNLPTDDDTFQTLGFASGYPDLKYYDIGLYVLFGQCIHSHKLVTQDSMAIDEKKKESQEQKQKRRAKGDMEMSSKTMLEEVAYQFGIYHQTETRTHLYHYPILSGHRPQRKSFGLLPLQQNRYRHMLVVIIPPIPPSRVVHLSSISDLECVTIPRS</sequence>
<protein>
    <submittedName>
        <fullName evidence="2">Uncharacterized protein</fullName>
    </submittedName>
</protein>
<keyword evidence="3" id="KW-1185">Reference proteome</keyword>
<evidence type="ECO:0000313" key="2">
    <source>
        <dbReference type="EMBL" id="PAV20038.1"/>
    </source>
</evidence>
<evidence type="ECO:0000313" key="3">
    <source>
        <dbReference type="Proteomes" id="UP000217199"/>
    </source>
</evidence>
<dbReference type="Proteomes" id="UP000217199">
    <property type="component" value="Unassembled WGS sequence"/>
</dbReference>
<gene>
    <name evidence="2" type="ORF">PNOK_0497200</name>
</gene>
<organism evidence="2 3">
    <name type="scientific">Pyrrhoderma noxium</name>
    <dbReference type="NCBI Taxonomy" id="2282107"/>
    <lineage>
        <taxon>Eukaryota</taxon>
        <taxon>Fungi</taxon>
        <taxon>Dikarya</taxon>
        <taxon>Basidiomycota</taxon>
        <taxon>Agaricomycotina</taxon>
        <taxon>Agaricomycetes</taxon>
        <taxon>Hymenochaetales</taxon>
        <taxon>Hymenochaetaceae</taxon>
        <taxon>Pyrrhoderma</taxon>
    </lineage>
</organism>
<comment type="caution">
    <text evidence="2">The sequence shown here is derived from an EMBL/GenBank/DDBJ whole genome shotgun (WGS) entry which is preliminary data.</text>
</comment>
<dbReference type="AlphaFoldDB" id="A0A286UKE2"/>
<proteinExistence type="predicted"/>
<feature type="region of interest" description="Disordered" evidence="1">
    <location>
        <begin position="135"/>
        <end position="155"/>
    </location>
</feature>